<evidence type="ECO:0000313" key="4">
    <source>
        <dbReference type="Proteomes" id="UP000094020"/>
    </source>
</evidence>
<protein>
    <recommendedName>
        <fullName evidence="1">AB hydrolase-1 domain-containing protein</fullName>
    </recommendedName>
</protein>
<dbReference type="InterPro" id="IPR050266">
    <property type="entry name" value="AB_hydrolase_sf"/>
</dbReference>
<dbReference type="InterPro" id="IPR029058">
    <property type="entry name" value="AB_hydrolase_fold"/>
</dbReference>
<dbReference type="Proteomes" id="UP000094020">
    <property type="component" value="Chromosome 3"/>
</dbReference>
<dbReference type="Pfam" id="PF00561">
    <property type="entry name" value="Abhydrolase_1"/>
    <property type="match status" value="1"/>
</dbReference>
<feature type="domain" description="AB hydrolase-1" evidence="1">
    <location>
        <begin position="37"/>
        <end position="147"/>
    </location>
</feature>
<evidence type="ECO:0000313" key="2">
    <source>
        <dbReference type="EMBL" id="OCF50668.1"/>
    </source>
</evidence>
<dbReference type="GeneID" id="30171092"/>
<dbReference type="Gene3D" id="3.40.50.1820">
    <property type="entry name" value="alpha/beta hydrolase"/>
    <property type="match status" value="1"/>
</dbReference>
<sequence length="419" mass="47153">MPYIQVPDTSFDLFYRLSTPLRSNQATSIEEEYETILLFHPYWVDSFYFYPQFDDPSFNENYNIIAFDAPAHGSTKAKGISSEPVTWSYFASIVKDALTILKIPAVHVIGSTMGCCAAMHFASKYPEITKTLTMSAPPALEEATNWSLTFRECMHILINSVKTNDPEPLDAITSVIFDYNATSHSSQVLKDLEEEYCQSIRSRLLRGELNGEMTVPILISLALSRKHLLSLDEMVNLKPPVLIIQGTNEGWEASDDQWAKILEESDQIHRQKYGKGLNIKRMVLDDLPRWMSLTCPETVNPIIKGFVRTGSSGDVSSLAEFEVDQSTSTDTTMRMISTTRRRLSINPPKPRLPFSRTDPIDVGPVRQETVGSDKPDLMANKRFYSGSRHVNIPSNTRSGKNRSSSIDINVHVDVVTKVD</sequence>
<dbReference type="PANTHER" id="PTHR43798">
    <property type="entry name" value="MONOACYLGLYCEROL LIPASE"/>
    <property type="match status" value="1"/>
</dbReference>
<keyword evidence="4" id="KW-1185">Reference proteome</keyword>
<gene>
    <name evidence="2" type="ORF">I206_02723</name>
    <name evidence="3" type="ORF">I206_102376</name>
</gene>
<dbReference type="EMBL" id="KI894009">
    <property type="protein sequence ID" value="OCF50668.1"/>
    <property type="molecule type" value="Genomic_DNA"/>
</dbReference>
<reference evidence="3" key="4">
    <citation type="submission" date="2024-02" db="EMBL/GenBank/DDBJ databases">
        <title>Comparative genomics of Cryptococcus and Kwoniella reveals pathogenesis evolution and contrasting modes of karyotype evolution via chromosome fusion or intercentromeric recombination.</title>
        <authorList>
            <person name="Coelho M.A."/>
            <person name="David-Palma M."/>
            <person name="Shea T."/>
            <person name="Bowers K."/>
            <person name="McGinley-Smith S."/>
            <person name="Mohammad A.W."/>
            <person name="Gnirke A."/>
            <person name="Yurkov A.M."/>
            <person name="Nowrousian M."/>
            <person name="Sun S."/>
            <person name="Cuomo C.A."/>
            <person name="Heitman J."/>
        </authorList>
    </citation>
    <scope>NUCLEOTIDE SEQUENCE</scope>
    <source>
        <strain evidence="3">CBS 10737</strain>
    </source>
</reference>
<dbReference type="OrthoDB" id="19657at2759"/>
<evidence type="ECO:0000259" key="1">
    <source>
        <dbReference type="Pfam" id="PF00561"/>
    </source>
</evidence>
<accession>A0A1B9I569</accession>
<dbReference type="KEGG" id="kpin:30171092"/>
<dbReference type="STRING" id="1296096.A0A1B9I569"/>
<dbReference type="EMBL" id="CP144521">
    <property type="protein sequence ID" value="WWC68448.1"/>
    <property type="molecule type" value="Genomic_DNA"/>
</dbReference>
<evidence type="ECO:0000313" key="3">
    <source>
        <dbReference type="EMBL" id="WWC68448.1"/>
    </source>
</evidence>
<proteinExistence type="predicted"/>
<reference evidence="2" key="1">
    <citation type="submission" date="2013-07" db="EMBL/GenBank/DDBJ databases">
        <title>The Genome Sequence of Cryptococcus pinus CBS10737.</title>
        <authorList>
            <consortium name="The Broad Institute Genome Sequencing Platform"/>
            <person name="Cuomo C."/>
            <person name="Litvintseva A."/>
            <person name="Chen Y."/>
            <person name="Heitman J."/>
            <person name="Sun S."/>
            <person name="Springer D."/>
            <person name="Dromer F."/>
            <person name="Young S.K."/>
            <person name="Zeng Q."/>
            <person name="Gargeya S."/>
            <person name="Fitzgerald M."/>
            <person name="Abouelleil A."/>
            <person name="Alvarado L."/>
            <person name="Berlin A.M."/>
            <person name="Chapman S.B."/>
            <person name="Dewar J."/>
            <person name="Goldberg J."/>
            <person name="Griggs A."/>
            <person name="Gujja S."/>
            <person name="Hansen M."/>
            <person name="Howarth C."/>
            <person name="Imamovic A."/>
            <person name="Larimer J."/>
            <person name="McCowan C."/>
            <person name="Murphy C."/>
            <person name="Pearson M."/>
            <person name="Priest M."/>
            <person name="Roberts A."/>
            <person name="Saif S."/>
            <person name="Shea T."/>
            <person name="Sykes S."/>
            <person name="Wortman J."/>
            <person name="Nusbaum C."/>
            <person name="Birren B."/>
        </authorList>
    </citation>
    <scope>NUCLEOTIDE SEQUENCE [LARGE SCALE GENOMIC DNA]</scope>
    <source>
        <strain evidence="2">CBS 10737</strain>
    </source>
</reference>
<organism evidence="2">
    <name type="scientific">Kwoniella pini CBS 10737</name>
    <dbReference type="NCBI Taxonomy" id="1296096"/>
    <lineage>
        <taxon>Eukaryota</taxon>
        <taxon>Fungi</taxon>
        <taxon>Dikarya</taxon>
        <taxon>Basidiomycota</taxon>
        <taxon>Agaricomycotina</taxon>
        <taxon>Tremellomycetes</taxon>
        <taxon>Tremellales</taxon>
        <taxon>Cryptococcaceae</taxon>
        <taxon>Kwoniella</taxon>
    </lineage>
</organism>
<dbReference type="InterPro" id="IPR000073">
    <property type="entry name" value="AB_hydrolase_1"/>
</dbReference>
<reference evidence="3" key="2">
    <citation type="submission" date="2013-07" db="EMBL/GenBank/DDBJ databases">
        <authorList>
            <consortium name="The Broad Institute Genome Sequencing Platform"/>
            <person name="Cuomo C."/>
            <person name="Litvintseva A."/>
            <person name="Chen Y."/>
            <person name="Heitman J."/>
            <person name="Sun S."/>
            <person name="Springer D."/>
            <person name="Dromer F."/>
            <person name="Young S.K."/>
            <person name="Zeng Q."/>
            <person name="Gargeya S."/>
            <person name="Fitzgerald M."/>
            <person name="Abouelleil A."/>
            <person name="Alvarado L."/>
            <person name="Berlin A.M."/>
            <person name="Chapman S.B."/>
            <person name="Dewar J."/>
            <person name="Goldberg J."/>
            <person name="Griggs A."/>
            <person name="Gujja S."/>
            <person name="Hansen M."/>
            <person name="Howarth C."/>
            <person name="Imamovic A."/>
            <person name="Larimer J."/>
            <person name="McCowan C."/>
            <person name="Murphy C."/>
            <person name="Pearson M."/>
            <person name="Priest M."/>
            <person name="Roberts A."/>
            <person name="Saif S."/>
            <person name="Shea T."/>
            <person name="Sykes S."/>
            <person name="Wortman J."/>
            <person name="Nusbaum C."/>
            <person name="Birren B."/>
        </authorList>
    </citation>
    <scope>NUCLEOTIDE SEQUENCE</scope>
    <source>
        <strain evidence="3">CBS 10737</strain>
    </source>
</reference>
<dbReference type="GO" id="GO:0016020">
    <property type="term" value="C:membrane"/>
    <property type="evidence" value="ECO:0007669"/>
    <property type="project" value="TreeGrafter"/>
</dbReference>
<dbReference type="PANTHER" id="PTHR43798:SF33">
    <property type="entry name" value="HYDROLASE, PUTATIVE (AFU_ORTHOLOGUE AFUA_2G14860)-RELATED"/>
    <property type="match status" value="1"/>
</dbReference>
<name>A0A1B9I569_9TREE</name>
<reference evidence="2" key="3">
    <citation type="submission" date="2016-07" db="EMBL/GenBank/DDBJ databases">
        <title>Evolution of pathogenesis and genome organization in the Tremellales.</title>
        <authorList>
            <person name="Cuomo C."/>
            <person name="Litvintseva A."/>
            <person name="Heitman J."/>
            <person name="Chen Y."/>
            <person name="Sun S."/>
            <person name="Springer D."/>
            <person name="Dromer F."/>
            <person name="Young S."/>
            <person name="Zeng Q."/>
            <person name="Chapman S."/>
            <person name="Gujja S."/>
            <person name="Saif S."/>
            <person name="Birren B."/>
        </authorList>
    </citation>
    <scope>NUCLEOTIDE SEQUENCE</scope>
    <source>
        <strain evidence="2">CBS 10737</strain>
    </source>
</reference>
<dbReference type="AlphaFoldDB" id="A0A1B9I569"/>
<dbReference type="RefSeq" id="XP_019011887.1">
    <property type="nucleotide sequence ID" value="XM_019154484.1"/>
</dbReference>
<dbReference type="SUPFAM" id="SSF53474">
    <property type="entry name" value="alpha/beta-Hydrolases"/>
    <property type="match status" value="1"/>
</dbReference>